<proteinExistence type="predicted"/>
<gene>
    <name evidence="2" type="ORF">UFOPK3243_00979</name>
</gene>
<accession>A0A6J7BGX4</accession>
<keyword evidence="1" id="KW-0812">Transmembrane</keyword>
<protein>
    <submittedName>
        <fullName evidence="2">Unannotated protein</fullName>
    </submittedName>
</protein>
<keyword evidence="1" id="KW-1133">Transmembrane helix</keyword>
<feature type="transmembrane region" description="Helical" evidence="1">
    <location>
        <begin position="21"/>
        <end position="39"/>
    </location>
</feature>
<reference evidence="2" key="1">
    <citation type="submission" date="2020-05" db="EMBL/GenBank/DDBJ databases">
        <authorList>
            <person name="Chiriac C."/>
            <person name="Salcher M."/>
            <person name="Ghai R."/>
            <person name="Kavagutti S V."/>
        </authorList>
    </citation>
    <scope>NUCLEOTIDE SEQUENCE</scope>
</reference>
<name>A0A6J7BGX4_9ZZZZ</name>
<feature type="transmembrane region" description="Helical" evidence="1">
    <location>
        <begin position="69"/>
        <end position="89"/>
    </location>
</feature>
<dbReference type="AlphaFoldDB" id="A0A6J7BGX4"/>
<keyword evidence="1" id="KW-0472">Membrane</keyword>
<evidence type="ECO:0000256" key="1">
    <source>
        <dbReference type="SAM" id="Phobius"/>
    </source>
</evidence>
<feature type="transmembrane region" description="Helical" evidence="1">
    <location>
        <begin position="101"/>
        <end position="124"/>
    </location>
</feature>
<evidence type="ECO:0000313" key="2">
    <source>
        <dbReference type="EMBL" id="CAB4844425.1"/>
    </source>
</evidence>
<sequence length="143" mass="15342">MSSNSIKRPSLSGPGLKKQGVVLLQTLFILIFSWLEMWIRNGAGLLSGLVICLVTYGGVSYGRTGSRHVAAVTPPLAFAATSLAFTLLNDGLHPARVGIDFIASLASVAPYLLISALFGWLAFFNEKAKNRPSKRLKAAPEVR</sequence>
<feature type="transmembrane region" description="Helical" evidence="1">
    <location>
        <begin position="45"/>
        <end position="62"/>
    </location>
</feature>
<dbReference type="EMBL" id="CAFAZZ010000108">
    <property type="protein sequence ID" value="CAB4844425.1"/>
    <property type="molecule type" value="Genomic_DNA"/>
</dbReference>
<organism evidence="2">
    <name type="scientific">freshwater metagenome</name>
    <dbReference type="NCBI Taxonomy" id="449393"/>
    <lineage>
        <taxon>unclassified sequences</taxon>
        <taxon>metagenomes</taxon>
        <taxon>ecological metagenomes</taxon>
    </lineage>
</organism>